<dbReference type="GO" id="GO:0016301">
    <property type="term" value="F:kinase activity"/>
    <property type="evidence" value="ECO:0007669"/>
    <property type="project" value="UniProtKB-KW"/>
</dbReference>
<comment type="subunit">
    <text evidence="2">Tetramer of two alpha and two beta subunits.</text>
</comment>
<evidence type="ECO:0000256" key="1">
    <source>
        <dbReference type="ARBA" id="ARBA00006941"/>
    </source>
</evidence>
<organism evidence="3">
    <name type="scientific">Trepomonas sp. PC1</name>
    <dbReference type="NCBI Taxonomy" id="1076344"/>
    <lineage>
        <taxon>Eukaryota</taxon>
        <taxon>Metamonada</taxon>
        <taxon>Diplomonadida</taxon>
        <taxon>Hexamitidae</taxon>
        <taxon>Hexamitinae</taxon>
        <taxon>Trepomonas</taxon>
    </lineage>
</organism>
<dbReference type="GO" id="GO:0019887">
    <property type="term" value="F:protein kinase regulator activity"/>
    <property type="evidence" value="ECO:0007669"/>
    <property type="project" value="InterPro"/>
</dbReference>
<dbReference type="PANTHER" id="PTHR11740">
    <property type="entry name" value="CASEIN KINASE II SUBUNIT BETA"/>
    <property type="match status" value="1"/>
</dbReference>
<evidence type="ECO:0000313" key="3">
    <source>
        <dbReference type="EMBL" id="JAP92224.1"/>
    </source>
</evidence>
<comment type="similarity">
    <text evidence="1 2">Belongs to the casein kinase 2 subunit beta family.</text>
</comment>
<dbReference type="Gene3D" id="2.20.25.20">
    <property type="match status" value="1"/>
</dbReference>
<dbReference type="SUPFAM" id="SSF57798">
    <property type="entry name" value="Casein kinase II beta subunit"/>
    <property type="match status" value="1"/>
</dbReference>
<keyword evidence="3" id="KW-0418">Kinase</keyword>
<dbReference type="GO" id="GO:0005737">
    <property type="term" value="C:cytoplasm"/>
    <property type="evidence" value="ECO:0007669"/>
    <property type="project" value="TreeGrafter"/>
</dbReference>
<name>A0A146K8F7_9EUKA</name>
<dbReference type="GO" id="GO:0005956">
    <property type="term" value="C:protein kinase CK2 complex"/>
    <property type="evidence" value="ECO:0007669"/>
    <property type="project" value="UniProtKB-UniRule"/>
</dbReference>
<dbReference type="InterPro" id="IPR016149">
    <property type="entry name" value="Casein_kin_II_reg-sub_N"/>
</dbReference>
<gene>
    <name evidence="3" type="ORF">TPC1_15909</name>
</gene>
<evidence type="ECO:0000256" key="2">
    <source>
        <dbReference type="RuleBase" id="RU361268"/>
    </source>
</evidence>
<feature type="non-terminal residue" evidence="3">
    <location>
        <position position="1"/>
    </location>
</feature>
<reference evidence="3" key="1">
    <citation type="submission" date="2015-07" db="EMBL/GenBank/DDBJ databases">
        <title>Adaptation to a free-living lifestyle via gene acquisitions in the diplomonad Trepomonas sp. PC1.</title>
        <authorList>
            <person name="Xu F."/>
            <person name="Jerlstrom-Hultqvist J."/>
            <person name="Kolisko M."/>
            <person name="Simpson A.G.B."/>
            <person name="Roger A.J."/>
            <person name="Svard S.G."/>
            <person name="Andersson J.O."/>
        </authorList>
    </citation>
    <scope>NUCLEOTIDE SEQUENCE</scope>
    <source>
        <strain evidence="3">PC1</strain>
    </source>
</reference>
<feature type="non-terminal residue" evidence="3">
    <location>
        <position position="198"/>
    </location>
</feature>
<dbReference type="Gene3D" id="1.10.1820.10">
    <property type="entry name" value="protein kinase ck2 holoenzyme, chain C, domain 1"/>
    <property type="match status" value="1"/>
</dbReference>
<sequence length="198" mass="22624">DEQNSEHISNQKQNEVFQSKYLVSVPLEYIQDQFNHTDLKKFFNHYDQAYDQLVNAIESNDEDLLNSVEPLILYGLLHKRYVQTDSGLSKMQKLVLNKVYGTCLLQGCADCPLAPLGISEKPGVAPFITYCCKCNQVYQFTGENEVDGSFFGVDCAHLLYLKYPALQDKFQSLQGDEEMKCGSTCFGFEVDWTKVKRK</sequence>
<dbReference type="Pfam" id="PF01214">
    <property type="entry name" value="CK_II_beta"/>
    <property type="match status" value="1"/>
</dbReference>
<dbReference type="InterPro" id="IPR000704">
    <property type="entry name" value="Casein_kinase_II_reg-sub"/>
</dbReference>
<proteinExistence type="inferred from homology"/>
<dbReference type="AlphaFoldDB" id="A0A146K8F7"/>
<dbReference type="SMART" id="SM01085">
    <property type="entry name" value="CK_II_beta"/>
    <property type="match status" value="1"/>
</dbReference>
<dbReference type="EMBL" id="GDID01004382">
    <property type="protein sequence ID" value="JAP92224.1"/>
    <property type="molecule type" value="Transcribed_RNA"/>
</dbReference>
<dbReference type="PRINTS" id="PR00472">
    <property type="entry name" value="CASNKINASEII"/>
</dbReference>
<dbReference type="PANTHER" id="PTHR11740:SF0">
    <property type="entry name" value="CASEIN KINASE II SUBUNIT BETA"/>
    <property type="match status" value="1"/>
</dbReference>
<protein>
    <recommendedName>
        <fullName evidence="2">Casein kinase II subunit beta</fullName>
        <shortName evidence="2">CK II beta</shortName>
    </recommendedName>
</protein>
<dbReference type="InterPro" id="IPR035991">
    <property type="entry name" value="Casein_kinase_II_beta-like"/>
</dbReference>
<keyword evidence="3" id="KW-0808">Transferase</keyword>
<accession>A0A146K8F7</accession>